<evidence type="ECO:0000256" key="5">
    <source>
        <dbReference type="ARBA" id="ARBA00022989"/>
    </source>
</evidence>
<protein>
    <submittedName>
        <fullName evidence="11">ABC-type multidrug transport system fused ATPase/permease subunit</fullName>
    </submittedName>
</protein>
<dbReference type="Pfam" id="PF00005">
    <property type="entry name" value="ABC_tran"/>
    <property type="match status" value="1"/>
</dbReference>
<reference evidence="11 12" key="1">
    <citation type="submission" date="2021-01" db="EMBL/GenBank/DDBJ databases">
        <title>Sequencing the genomes of 1000 actinobacteria strains.</title>
        <authorList>
            <person name="Klenk H.-P."/>
        </authorList>
    </citation>
    <scope>NUCLEOTIDE SEQUENCE [LARGE SCALE GENOMIC DNA]</scope>
    <source>
        <strain evidence="11 12">DSM 44581</strain>
    </source>
</reference>
<dbReference type="SMART" id="SM00382">
    <property type="entry name" value="AAA"/>
    <property type="match status" value="1"/>
</dbReference>
<dbReference type="PROSITE" id="PS00211">
    <property type="entry name" value="ABC_TRANSPORTER_1"/>
    <property type="match status" value="1"/>
</dbReference>
<dbReference type="InterPro" id="IPR039421">
    <property type="entry name" value="Type_1_exporter"/>
</dbReference>
<keyword evidence="12" id="KW-1185">Reference proteome</keyword>
<feature type="compositionally biased region" description="Low complexity" evidence="7">
    <location>
        <begin position="13"/>
        <end position="41"/>
    </location>
</feature>
<gene>
    <name evidence="11" type="ORF">JOE68_000517</name>
</gene>
<feature type="domain" description="ABC transmembrane type-1" evidence="10">
    <location>
        <begin position="55"/>
        <end position="334"/>
    </location>
</feature>
<dbReference type="Gene3D" id="1.20.1560.10">
    <property type="entry name" value="ABC transporter type 1, transmembrane domain"/>
    <property type="match status" value="1"/>
</dbReference>
<dbReference type="PANTHER" id="PTHR43394">
    <property type="entry name" value="ATP-DEPENDENT PERMEASE MDL1, MITOCHONDRIAL"/>
    <property type="match status" value="1"/>
</dbReference>
<keyword evidence="6 8" id="KW-0472">Membrane</keyword>
<dbReference type="PANTHER" id="PTHR43394:SF1">
    <property type="entry name" value="ATP-BINDING CASSETTE SUB-FAMILY B MEMBER 10, MITOCHONDRIAL"/>
    <property type="match status" value="1"/>
</dbReference>
<dbReference type="InterPro" id="IPR036640">
    <property type="entry name" value="ABC1_TM_sf"/>
</dbReference>
<dbReference type="Gene3D" id="3.40.50.300">
    <property type="entry name" value="P-loop containing nucleotide triphosphate hydrolases"/>
    <property type="match status" value="1"/>
</dbReference>
<evidence type="ECO:0000259" key="10">
    <source>
        <dbReference type="PROSITE" id="PS50929"/>
    </source>
</evidence>
<evidence type="ECO:0000256" key="4">
    <source>
        <dbReference type="ARBA" id="ARBA00022840"/>
    </source>
</evidence>
<feature type="transmembrane region" description="Helical" evidence="8">
    <location>
        <begin position="90"/>
        <end position="110"/>
    </location>
</feature>
<dbReference type="InterPro" id="IPR027417">
    <property type="entry name" value="P-loop_NTPase"/>
</dbReference>
<evidence type="ECO:0000259" key="9">
    <source>
        <dbReference type="PROSITE" id="PS50893"/>
    </source>
</evidence>
<feature type="transmembrane region" description="Helical" evidence="8">
    <location>
        <begin position="52"/>
        <end position="70"/>
    </location>
</feature>
<dbReference type="SUPFAM" id="SSF90123">
    <property type="entry name" value="ABC transporter transmembrane region"/>
    <property type="match status" value="1"/>
</dbReference>
<keyword evidence="5 8" id="KW-1133">Transmembrane helix</keyword>
<comment type="caution">
    <text evidence="11">The sequence shown here is derived from an EMBL/GenBank/DDBJ whole genome shotgun (WGS) entry which is preliminary data.</text>
</comment>
<evidence type="ECO:0000256" key="3">
    <source>
        <dbReference type="ARBA" id="ARBA00022741"/>
    </source>
</evidence>
<keyword evidence="3" id="KW-0547">Nucleotide-binding</keyword>
<evidence type="ECO:0000256" key="7">
    <source>
        <dbReference type="SAM" id="MobiDB-lite"/>
    </source>
</evidence>
<dbReference type="InterPro" id="IPR011527">
    <property type="entry name" value="ABC1_TM_dom"/>
</dbReference>
<name>A0ABS2S0A8_9PSEU</name>
<evidence type="ECO:0000313" key="12">
    <source>
        <dbReference type="Proteomes" id="UP001195724"/>
    </source>
</evidence>
<comment type="subcellular location">
    <subcellularLocation>
        <location evidence="1">Cell membrane</location>
        <topology evidence="1">Multi-pass membrane protein</topology>
    </subcellularLocation>
</comment>
<feature type="transmembrane region" description="Helical" evidence="8">
    <location>
        <begin position="166"/>
        <end position="186"/>
    </location>
</feature>
<keyword evidence="2 8" id="KW-0812">Transmembrane</keyword>
<dbReference type="Proteomes" id="UP001195724">
    <property type="component" value="Unassembled WGS sequence"/>
</dbReference>
<dbReference type="PROSITE" id="PS50893">
    <property type="entry name" value="ABC_TRANSPORTER_2"/>
    <property type="match status" value="1"/>
</dbReference>
<dbReference type="RefSeq" id="WP_204840740.1">
    <property type="nucleotide sequence ID" value="NZ_JAFBCL010000001.1"/>
</dbReference>
<evidence type="ECO:0000256" key="6">
    <source>
        <dbReference type="ARBA" id="ARBA00023136"/>
    </source>
</evidence>
<feature type="domain" description="ABC transporter" evidence="9">
    <location>
        <begin position="374"/>
        <end position="606"/>
    </location>
</feature>
<dbReference type="Pfam" id="PF00664">
    <property type="entry name" value="ABC_membrane"/>
    <property type="match status" value="1"/>
</dbReference>
<evidence type="ECO:0000313" key="11">
    <source>
        <dbReference type="EMBL" id="MBM7809652.1"/>
    </source>
</evidence>
<keyword evidence="4" id="KW-0067">ATP-binding</keyword>
<dbReference type="InterPro" id="IPR003439">
    <property type="entry name" value="ABC_transporter-like_ATP-bd"/>
</dbReference>
<accession>A0ABS2S0A8</accession>
<evidence type="ECO:0000256" key="2">
    <source>
        <dbReference type="ARBA" id="ARBA00022692"/>
    </source>
</evidence>
<proteinExistence type="predicted"/>
<evidence type="ECO:0000256" key="8">
    <source>
        <dbReference type="SAM" id="Phobius"/>
    </source>
</evidence>
<dbReference type="EMBL" id="JAFBCL010000001">
    <property type="protein sequence ID" value="MBM7809652.1"/>
    <property type="molecule type" value="Genomic_DNA"/>
</dbReference>
<organism evidence="11 12">
    <name type="scientific">Saccharothrix algeriensis</name>
    <dbReference type="NCBI Taxonomy" id="173560"/>
    <lineage>
        <taxon>Bacteria</taxon>
        <taxon>Bacillati</taxon>
        <taxon>Actinomycetota</taxon>
        <taxon>Actinomycetes</taxon>
        <taxon>Pseudonocardiales</taxon>
        <taxon>Pseudonocardiaceae</taxon>
        <taxon>Saccharothrix</taxon>
    </lineage>
</organism>
<dbReference type="PROSITE" id="PS50929">
    <property type="entry name" value="ABC_TM1F"/>
    <property type="match status" value="1"/>
</dbReference>
<dbReference type="InterPro" id="IPR003593">
    <property type="entry name" value="AAA+_ATPase"/>
</dbReference>
<evidence type="ECO:0000256" key="1">
    <source>
        <dbReference type="ARBA" id="ARBA00004651"/>
    </source>
</evidence>
<dbReference type="SUPFAM" id="SSF52540">
    <property type="entry name" value="P-loop containing nucleoside triphosphate hydrolases"/>
    <property type="match status" value="1"/>
</dbReference>
<dbReference type="CDD" id="cd18551">
    <property type="entry name" value="ABC_6TM_LmrA_like"/>
    <property type="match status" value="1"/>
</dbReference>
<dbReference type="InterPro" id="IPR017871">
    <property type="entry name" value="ABC_transporter-like_CS"/>
</dbReference>
<sequence length="610" mass="64353">MRRRAHEGGPGGAATATPPDHPAAGRGAGPAERPRRASPSAALRERLAARRGAVAVVLLLELGARAVGLVQPLAAREVVDGVGAAGGPGGPIAVLGALAAVGLVLNYLAYDQRGRLSEKLVLDLRRTAARRVVLAPVPAVASRPVGDVLSRIGSDTTLVQQTVVKALVDLVVVPLTAVVGIVLMLFVDVFLASLVLGLLAVAAVVELGVFRRLARDTERGQQHVGAMTGVVHRVLLALRTVKASSMEHREAESFDREAGSAYRAGLRVARTGAWADTVAYASVDLTFLTVLAVGVLRVGSGAVGVGDLVAILLYLVYIQDPVESLTESASRLSEGVAALRRITGLLDLPAEAEVAARRPGRAPGARAGARDRLLRLDHVSFGHGDREVLRDVTIEARPGLTVLVGPSGTGKTTVLSLVERFVDPDRGRVLLDGQDVRDLDLAHLRRRVSYVEQEAPLLGATIREAAGYGVDGLAEDGLRRVLASVGLAEWVRGLPRGLDTEVGERGVRISGGQRQRIAVARALARDSEVLLLDEATSQLDPLSEQTLVESIVRDHGDRIVLAVTHRLPLVLQADQVVLLHGGSVHASGAHEQLVHDPTYRKVLAFPAVDR</sequence>
<feature type="transmembrane region" description="Helical" evidence="8">
    <location>
        <begin position="192"/>
        <end position="210"/>
    </location>
</feature>
<feature type="region of interest" description="Disordered" evidence="7">
    <location>
        <begin position="1"/>
        <end position="41"/>
    </location>
</feature>